<feature type="chain" id="PRO_5045095253" evidence="3">
    <location>
        <begin position="30"/>
        <end position="376"/>
    </location>
</feature>
<feature type="signal peptide" evidence="3">
    <location>
        <begin position="1"/>
        <end position="29"/>
    </location>
</feature>
<comment type="caution">
    <text evidence="5">The sequence shown here is derived from an EMBL/GenBank/DDBJ whole genome shotgun (WGS) entry which is preliminary data.</text>
</comment>
<proteinExistence type="predicted"/>
<keyword evidence="3" id="KW-0732">Signal</keyword>
<dbReference type="Proteomes" id="UP001205560">
    <property type="component" value="Unassembled WGS sequence"/>
</dbReference>
<name>A0ABT2A6S2_9BURK</name>
<dbReference type="RefSeq" id="WP_258845656.1">
    <property type="nucleotide sequence ID" value="NZ_JANUGX010000012.1"/>
</dbReference>
<dbReference type="PANTHER" id="PTHR35603">
    <property type="match status" value="1"/>
</dbReference>
<evidence type="ECO:0000256" key="3">
    <source>
        <dbReference type="SAM" id="SignalP"/>
    </source>
</evidence>
<keyword evidence="2" id="KW-0472">Membrane</keyword>
<evidence type="ECO:0000313" key="6">
    <source>
        <dbReference type="Proteomes" id="UP001205560"/>
    </source>
</evidence>
<evidence type="ECO:0000256" key="1">
    <source>
        <dbReference type="ARBA" id="ARBA00004370"/>
    </source>
</evidence>
<dbReference type="PANTHER" id="PTHR35603:SF2">
    <property type="entry name" value="OUTER MEMBRANE LIPOPROTEIN"/>
    <property type="match status" value="1"/>
</dbReference>
<dbReference type="InterPro" id="IPR008816">
    <property type="entry name" value="Gly_zipper_2TM_dom"/>
</dbReference>
<feature type="domain" description="Glycine zipper 2TM" evidence="4">
    <location>
        <begin position="289"/>
        <end position="330"/>
    </location>
</feature>
<keyword evidence="6" id="KW-1185">Reference proteome</keyword>
<reference evidence="5 6" key="1">
    <citation type="submission" date="2022-08" db="EMBL/GenBank/DDBJ databases">
        <title>Reclassification of Massilia species as members of the genera Telluria, Duganella, Pseudoduganella, Mokoshia gen. nov. and Zemynaea gen. nov. using orthogonal and non-orthogonal genome-based approaches.</title>
        <authorList>
            <person name="Bowman J.P."/>
        </authorList>
    </citation>
    <scope>NUCLEOTIDE SEQUENCE [LARGE SCALE GENOMIC DNA]</scope>
    <source>
        <strain evidence="5 6">LMG 28164</strain>
    </source>
</reference>
<dbReference type="InterPro" id="IPR051407">
    <property type="entry name" value="Bact_OM_lipoprot/Surf_antigen"/>
</dbReference>
<sequence length="376" mass="40027">MATTRQTLAAAVVAALPLFTATVPAPVQAQEHPRARQLEPRIEGFNVNELRRIEPGAELNFEVFGTPGGNATVRIDGATRNLNLNETRPGTYQGTYTIGTHDRIRPDSSITANLRVNGMVKTQALAATIVRMPDRTGGDDRQLAGTPRVQTFDVRGSDDLGPGHELKFTVIGTPGAKVDVQIAGTRGIFTLPEVRPGEYAGLYTIRRDDNIAPDASVTATIRANGRYSTATLGQPLLAGGRDRDDRIDNRRVDRRDDRRVEDSQRVARYCTNCATVESVNVLQGEAGAAGTLGGAAVGGLLGNQVGSGSGRTAATVAGAVGGALAGRAIERNARAPRYEVVVRYENGATQSIRYDNDPGFRVGEQVRVADGVLTRD</sequence>
<organism evidence="5 6">
    <name type="scientific">Massilia norwichensis</name>
    <dbReference type="NCBI Taxonomy" id="1442366"/>
    <lineage>
        <taxon>Bacteria</taxon>
        <taxon>Pseudomonadati</taxon>
        <taxon>Pseudomonadota</taxon>
        <taxon>Betaproteobacteria</taxon>
        <taxon>Burkholderiales</taxon>
        <taxon>Oxalobacteraceae</taxon>
        <taxon>Telluria group</taxon>
        <taxon>Massilia</taxon>
    </lineage>
</organism>
<comment type="subcellular location">
    <subcellularLocation>
        <location evidence="1">Membrane</location>
    </subcellularLocation>
</comment>
<protein>
    <submittedName>
        <fullName evidence="5">Glycine zipper 2TM domain-containing protein</fullName>
    </submittedName>
</protein>
<evidence type="ECO:0000256" key="2">
    <source>
        <dbReference type="ARBA" id="ARBA00023136"/>
    </source>
</evidence>
<dbReference type="Pfam" id="PF05433">
    <property type="entry name" value="Rick_17kDa_Anti"/>
    <property type="match status" value="1"/>
</dbReference>
<evidence type="ECO:0000313" key="5">
    <source>
        <dbReference type="EMBL" id="MCS0589889.1"/>
    </source>
</evidence>
<dbReference type="EMBL" id="JANUGX010000012">
    <property type="protein sequence ID" value="MCS0589889.1"/>
    <property type="molecule type" value="Genomic_DNA"/>
</dbReference>
<accession>A0ABT2A6S2</accession>
<evidence type="ECO:0000259" key="4">
    <source>
        <dbReference type="Pfam" id="PF05433"/>
    </source>
</evidence>
<gene>
    <name evidence="5" type="ORF">NX782_11820</name>
</gene>